<dbReference type="PANTHER" id="PTHR30501">
    <property type="entry name" value="UPF0597 PROTEIN YHAM"/>
    <property type="match status" value="1"/>
</dbReference>
<evidence type="ECO:0000313" key="3">
    <source>
        <dbReference type="EMBL" id="MSU07203.1"/>
    </source>
</evidence>
<evidence type="ECO:0000313" key="4">
    <source>
        <dbReference type="Proteomes" id="UP000460549"/>
    </source>
</evidence>
<dbReference type="EMBL" id="VUNN01000030">
    <property type="protein sequence ID" value="MSU07203.1"/>
    <property type="molecule type" value="Genomic_DNA"/>
</dbReference>
<comment type="caution">
    <text evidence="3">The sequence shown here is derived from an EMBL/GenBank/DDBJ whole genome shotgun (WGS) entry which is preliminary data.</text>
</comment>
<dbReference type="PANTHER" id="PTHR30501:SF2">
    <property type="entry name" value="UPF0597 PROTEIN YHAM"/>
    <property type="match status" value="1"/>
</dbReference>
<evidence type="ECO:0000259" key="2">
    <source>
        <dbReference type="Pfam" id="PF03313"/>
    </source>
</evidence>
<dbReference type="AlphaFoldDB" id="A0A7X2PF09"/>
<protein>
    <recommendedName>
        <fullName evidence="1">UPF0597 protein FYJ80_10570</fullName>
    </recommendedName>
</protein>
<feature type="domain" description="Serine dehydratase-like alpha subunit" evidence="2">
    <location>
        <begin position="91"/>
        <end position="421"/>
    </location>
</feature>
<proteinExistence type="inferred from homology"/>
<dbReference type="HAMAP" id="MF_01845">
    <property type="entry name" value="UPF0597"/>
    <property type="match status" value="1"/>
</dbReference>
<dbReference type="Proteomes" id="UP000460549">
    <property type="component" value="Unassembled WGS sequence"/>
</dbReference>
<gene>
    <name evidence="3" type="ORF">FYJ80_10570</name>
</gene>
<accession>A0A7X2PF09</accession>
<evidence type="ECO:0000256" key="1">
    <source>
        <dbReference type="HAMAP-Rule" id="MF_01845"/>
    </source>
</evidence>
<dbReference type="InterPro" id="IPR021144">
    <property type="entry name" value="UPF0597"/>
</dbReference>
<dbReference type="InterPro" id="IPR005130">
    <property type="entry name" value="Ser_deHydtase-like_asu"/>
</dbReference>
<name>A0A7X2PF09_9SPIO</name>
<reference evidence="3 4" key="1">
    <citation type="submission" date="2019-08" db="EMBL/GenBank/DDBJ databases">
        <title>In-depth cultivation of the pig gut microbiome towards novel bacterial diversity and tailored functional studies.</title>
        <authorList>
            <person name="Wylensek D."/>
            <person name="Hitch T.C.A."/>
            <person name="Clavel T."/>
        </authorList>
    </citation>
    <scope>NUCLEOTIDE SEQUENCE [LARGE SCALE GENOMIC DNA]</scope>
    <source>
        <strain evidence="3 4">NM-380-WT-3C1</strain>
    </source>
</reference>
<dbReference type="GO" id="GO:0080146">
    <property type="term" value="F:L-cysteine desulfhydrase activity"/>
    <property type="evidence" value="ECO:0007669"/>
    <property type="project" value="TreeGrafter"/>
</dbReference>
<dbReference type="GO" id="GO:0019450">
    <property type="term" value="P:L-cysteine catabolic process to pyruvate"/>
    <property type="evidence" value="ECO:0007669"/>
    <property type="project" value="TreeGrafter"/>
</dbReference>
<sequence length="426" mass="45148">MMNTIFDAYTKILTEELKPAIGCTEPVAIAFASASAAKALGTSFTSITVKCSGNVVKNVKSVTVPNSGGMKGIEAAALLGALGGNASLHLKVLSTVTDEIRNKVKEIVNSGICKVILAEDIPGLYISVTAENGSDSATAVLKECHDELYSLSKNGKLIINNGTKENSDDNLDELRKLLNLKDILSYAKNVEIDEIRKPLKRQVELNRAIAEEGLRKNYGCSIGKTLKKLYDWDDVRIRARAYASAGSDARMSGCSLPVVINSGSGNQGLTVSLPVVEYGEYLRSTEEEVLRALALSNLVAIHQKKYIGPLSAYCGAVSASAGASAGIAYLMGGEEAEISKAISNTLAMVGGIVCDGAKASCAAKISSSLEAAILAMEMSLEEKTAFQSGDGLVKKDIEKTIEAFGKMGKEGMRETDKEILNLMLED</sequence>
<keyword evidence="4" id="KW-1185">Reference proteome</keyword>
<dbReference type="Pfam" id="PF03313">
    <property type="entry name" value="SDH_alpha"/>
    <property type="match status" value="1"/>
</dbReference>
<dbReference type="PIRSF" id="PIRSF006054">
    <property type="entry name" value="UCP006054"/>
    <property type="match status" value="1"/>
</dbReference>
<organism evidence="3 4">
    <name type="scientific">Bullifex porci</name>
    <dbReference type="NCBI Taxonomy" id="2606638"/>
    <lineage>
        <taxon>Bacteria</taxon>
        <taxon>Pseudomonadati</taxon>
        <taxon>Spirochaetota</taxon>
        <taxon>Spirochaetia</taxon>
        <taxon>Spirochaetales</taxon>
        <taxon>Spirochaetaceae</taxon>
        <taxon>Bullifex</taxon>
    </lineage>
</organism>
<comment type="similarity">
    <text evidence="1">Belongs to the UPF0597 family.</text>
</comment>